<dbReference type="EMBL" id="CADCWI010000063">
    <property type="protein sequence ID" value="CAA9553242.1"/>
    <property type="molecule type" value="Genomic_DNA"/>
</dbReference>
<dbReference type="AlphaFoldDB" id="A0A6J4UKP0"/>
<protein>
    <recommendedName>
        <fullName evidence="1">Xylose isomerase-like TIM barrel domain-containing protein</fullName>
    </recommendedName>
</protein>
<accession>A0A6J4UKP0</accession>
<evidence type="ECO:0000259" key="1">
    <source>
        <dbReference type="Pfam" id="PF01261"/>
    </source>
</evidence>
<gene>
    <name evidence="2" type="ORF">AVDCRST_MAG43-1233</name>
</gene>
<dbReference type="InterPro" id="IPR050312">
    <property type="entry name" value="IolE/XylAMocC-like"/>
</dbReference>
<dbReference type="Pfam" id="PF01261">
    <property type="entry name" value="AP_endonuc_2"/>
    <property type="match status" value="1"/>
</dbReference>
<sequence length="286" mass="32419">MKFGVNSLLFTDTFLEQDLPLLEHCRNLGFDTVELTPIDPDRFPARKVREIALDLGMSVNVNFALPEDANPMSPDPGIRKNSIELSKKIIDLCTEAGAEVYCGSNYCTWRYFTGKRRTDDEWNWAVEAYRTIAEYAQQRSDLILGVETLNRFESYFLNTAADTARFVDDVAMPNVTVHLDTFHQMNEEDNMGQAIRDCGSRIGYFHACGSQRGIPGRDLVPWSETFQALKDVGYDYCITIESFNPHQKIAPFAGIWRDFADSPEQLATEGLTFIREMVAQTYGSTS</sequence>
<organism evidence="2">
    <name type="scientific">uncultured Thermomicrobiales bacterium</name>
    <dbReference type="NCBI Taxonomy" id="1645740"/>
    <lineage>
        <taxon>Bacteria</taxon>
        <taxon>Pseudomonadati</taxon>
        <taxon>Thermomicrobiota</taxon>
        <taxon>Thermomicrobia</taxon>
        <taxon>Thermomicrobiales</taxon>
        <taxon>environmental samples</taxon>
    </lineage>
</organism>
<feature type="domain" description="Xylose isomerase-like TIM barrel" evidence="1">
    <location>
        <begin position="23"/>
        <end position="276"/>
    </location>
</feature>
<reference evidence="2" key="1">
    <citation type="submission" date="2020-02" db="EMBL/GenBank/DDBJ databases">
        <authorList>
            <person name="Meier V. D."/>
        </authorList>
    </citation>
    <scope>NUCLEOTIDE SEQUENCE</scope>
    <source>
        <strain evidence="2">AVDCRST_MAG43</strain>
    </source>
</reference>
<dbReference type="Gene3D" id="3.20.20.150">
    <property type="entry name" value="Divalent-metal-dependent TIM barrel enzymes"/>
    <property type="match status" value="1"/>
</dbReference>
<dbReference type="InterPro" id="IPR013022">
    <property type="entry name" value="Xyl_isomerase-like_TIM-brl"/>
</dbReference>
<dbReference type="PANTHER" id="PTHR12110:SF41">
    <property type="entry name" value="INOSOSE DEHYDRATASE"/>
    <property type="match status" value="1"/>
</dbReference>
<proteinExistence type="predicted"/>
<evidence type="ECO:0000313" key="2">
    <source>
        <dbReference type="EMBL" id="CAA9553242.1"/>
    </source>
</evidence>
<dbReference type="InterPro" id="IPR036237">
    <property type="entry name" value="Xyl_isomerase-like_sf"/>
</dbReference>
<dbReference type="PANTHER" id="PTHR12110">
    <property type="entry name" value="HYDROXYPYRUVATE ISOMERASE"/>
    <property type="match status" value="1"/>
</dbReference>
<dbReference type="SUPFAM" id="SSF51658">
    <property type="entry name" value="Xylose isomerase-like"/>
    <property type="match status" value="1"/>
</dbReference>
<name>A0A6J4UKP0_9BACT</name>